<keyword evidence="3" id="KW-0597">Phosphoprotein</keyword>
<sequence length="418" mass="47495">EERIRYILEDSQPLVVLTDKALPTSLIKPDKSMEINERVRFEGDKIDLTFHEPKNLAYLLYTSGTTGKPKGVMVESQNVTAYVNAFQEEFGITSEDVVLQQASYSFDAFVEEVYPALSNGATVVILKKEELQDIELLVKKLWEENITVMSCSPLLLNEINKHSIPSSVHTIISGGDVLKWEHIDQLVKKAKVYNTYGPTESTVCATYYRCERKVQRIPIGKPIAGYRINILDKHGNLVPIGVPGELCVAGVGVTRGYWKNEALTKQKFITDRFNEEEKVYKTGDQARWLLDGQIEYLGRIDNQVNIRGYRIELNEIESHLLNYEAIDDVVVVARTNDEGDKYLCAYIISEKEWTISDIRKYLANYIPDYMIPAYFVEVESFPVTTHGKLDQKALPNPVLTINSGKKIILPMSETETKI</sequence>
<dbReference type="PRINTS" id="PR00154">
    <property type="entry name" value="AMPBINDING"/>
</dbReference>
<evidence type="ECO:0000259" key="4">
    <source>
        <dbReference type="Pfam" id="PF00501"/>
    </source>
</evidence>
<dbReference type="InterPro" id="IPR020845">
    <property type="entry name" value="AMP-binding_CS"/>
</dbReference>
<accession>A0A4U2XU88</accession>
<gene>
    <name evidence="6" type="ORF">FC756_27295</name>
</gene>
<evidence type="ECO:0000256" key="3">
    <source>
        <dbReference type="ARBA" id="ARBA00022553"/>
    </source>
</evidence>
<feature type="domain" description="AMP-binding enzyme C-terminal" evidence="5">
    <location>
        <begin position="315"/>
        <end position="388"/>
    </location>
</feature>
<dbReference type="GO" id="GO:0031177">
    <property type="term" value="F:phosphopantetheine binding"/>
    <property type="evidence" value="ECO:0007669"/>
    <property type="project" value="TreeGrafter"/>
</dbReference>
<keyword evidence="7" id="KW-1185">Reference proteome</keyword>
<dbReference type="GO" id="GO:0005737">
    <property type="term" value="C:cytoplasm"/>
    <property type="evidence" value="ECO:0007669"/>
    <property type="project" value="TreeGrafter"/>
</dbReference>
<dbReference type="PANTHER" id="PTHR45527:SF1">
    <property type="entry name" value="FATTY ACID SYNTHASE"/>
    <property type="match status" value="1"/>
</dbReference>
<dbReference type="SUPFAM" id="SSF56801">
    <property type="entry name" value="Acetyl-CoA synthetase-like"/>
    <property type="match status" value="1"/>
</dbReference>
<reference evidence="6 7" key="1">
    <citation type="submission" date="2019-04" db="EMBL/GenBank/DDBJ databases">
        <title>Lysinibacillus genome sequencing.</title>
        <authorList>
            <person name="Dunlap C."/>
        </authorList>
    </citation>
    <scope>NUCLEOTIDE SEQUENCE [LARGE SCALE GENOMIC DNA]</scope>
    <source>
        <strain evidence="6 7">CCTCC AB 2010389</strain>
    </source>
</reference>
<evidence type="ECO:0000313" key="7">
    <source>
        <dbReference type="Proteomes" id="UP000308744"/>
    </source>
</evidence>
<dbReference type="InterPro" id="IPR020459">
    <property type="entry name" value="AMP-binding"/>
</dbReference>
<dbReference type="Pfam" id="PF13193">
    <property type="entry name" value="AMP-binding_C"/>
    <property type="match status" value="1"/>
</dbReference>
<dbReference type="NCBIfam" id="TIGR01733">
    <property type="entry name" value="AA-adenyl-dom"/>
    <property type="match status" value="1"/>
</dbReference>
<dbReference type="GO" id="GO:0044550">
    <property type="term" value="P:secondary metabolite biosynthetic process"/>
    <property type="evidence" value="ECO:0007669"/>
    <property type="project" value="TreeGrafter"/>
</dbReference>
<dbReference type="PROSITE" id="PS00455">
    <property type="entry name" value="AMP_BINDING"/>
    <property type="match status" value="1"/>
</dbReference>
<keyword evidence="2" id="KW-0596">Phosphopantetheine</keyword>
<organism evidence="6 7">
    <name type="scientific">Lysinibacillus mangiferihumi</name>
    <dbReference type="NCBI Taxonomy" id="1130819"/>
    <lineage>
        <taxon>Bacteria</taxon>
        <taxon>Bacillati</taxon>
        <taxon>Bacillota</taxon>
        <taxon>Bacilli</taxon>
        <taxon>Bacillales</taxon>
        <taxon>Bacillaceae</taxon>
        <taxon>Lysinibacillus</taxon>
    </lineage>
</organism>
<dbReference type="CDD" id="cd05930">
    <property type="entry name" value="A_NRPS"/>
    <property type="match status" value="1"/>
</dbReference>
<feature type="non-terminal residue" evidence="6">
    <location>
        <position position="1"/>
    </location>
</feature>
<dbReference type="AlphaFoldDB" id="A0A4U2XU88"/>
<dbReference type="RefSeq" id="WP_137067894.1">
    <property type="nucleotide sequence ID" value="NZ_SZPU01000179.1"/>
</dbReference>
<dbReference type="InterPro" id="IPR045851">
    <property type="entry name" value="AMP-bd_C_sf"/>
</dbReference>
<dbReference type="InterPro" id="IPR025110">
    <property type="entry name" value="AMP-bd_C"/>
</dbReference>
<dbReference type="FunFam" id="3.30.300.30:FF:000010">
    <property type="entry name" value="Enterobactin synthetase component F"/>
    <property type="match status" value="1"/>
</dbReference>
<dbReference type="Gene3D" id="3.40.50.980">
    <property type="match status" value="2"/>
</dbReference>
<evidence type="ECO:0000313" key="6">
    <source>
        <dbReference type="EMBL" id="TKI50905.1"/>
    </source>
</evidence>
<protein>
    <submittedName>
        <fullName evidence="6">Amino acid adenylation domain-containing protein</fullName>
    </submittedName>
</protein>
<evidence type="ECO:0000259" key="5">
    <source>
        <dbReference type="Pfam" id="PF13193"/>
    </source>
</evidence>
<dbReference type="GO" id="GO:0043041">
    <property type="term" value="P:amino acid activation for nonribosomal peptide biosynthetic process"/>
    <property type="evidence" value="ECO:0007669"/>
    <property type="project" value="TreeGrafter"/>
</dbReference>
<dbReference type="Gene3D" id="3.30.300.30">
    <property type="match status" value="1"/>
</dbReference>
<name>A0A4U2XU88_9BACI</name>
<feature type="non-terminal residue" evidence="6">
    <location>
        <position position="418"/>
    </location>
</feature>
<dbReference type="InterPro" id="IPR010071">
    <property type="entry name" value="AA_adenyl_dom"/>
</dbReference>
<comment type="similarity">
    <text evidence="1">Belongs to the ATP-dependent AMP-binding enzyme family.</text>
</comment>
<feature type="domain" description="AMP-dependent synthetase/ligase" evidence="4">
    <location>
        <begin position="1"/>
        <end position="258"/>
    </location>
</feature>
<comment type="caution">
    <text evidence="6">The sequence shown here is derived from an EMBL/GenBank/DDBJ whole genome shotgun (WGS) entry which is preliminary data.</text>
</comment>
<dbReference type="PANTHER" id="PTHR45527">
    <property type="entry name" value="NONRIBOSOMAL PEPTIDE SYNTHETASE"/>
    <property type="match status" value="1"/>
</dbReference>
<evidence type="ECO:0000256" key="1">
    <source>
        <dbReference type="ARBA" id="ARBA00006432"/>
    </source>
</evidence>
<evidence type="ECO:0000256" key="2">
    <source>
        <dbReference type="ARBA" id="ARBA00022450"/>
    </source>
</evidence>
<dbReference type="EMBL" id="SZPU01000179">
    <property type="protein sequence ID" value="TKI50905.1"/>
    <property type="molecule type" value="Genomic_DNA"/>
</dbReference>
<dbReference type="Proteomes" id="UP000308744">
    <property type="component" value="Unassembled WGS sequence"/>
</dbReference>
<proteinExistence type="inferred from homology"/>
<dbReference type="Gene3D" id="2.30.38.10">
    <property type="entry name" value="Luciferase, Domain 3"/>
    <property type="match status" value="1"/>
</dbReference>
<dbReference type="InterPro" id="IPR000873">
    <property type="entry name" value="AMP-dep_synth/lig_dom"/>
</dbReference>
<dbReference type="Pfam" id="PF00501">
    <property type="entry name" value="AMP-binding"/>
    <property type="match status" value="1"/>
</dbReference>